<organism evidence="1 2">
    <name type="scientific">Parafrankia colletiae</name>
    <dbReference type="NCBI Taxonomy" id="573497"/>
    <lineage>
        <taxon>Bacteria</taxon>
        <taxon>Bacillati</taxon>
        <taxon>Actinomycetota</taxon>
        <taxon>Actinomycetes</taxon>
        <taxon>Frankiales</taxon>
        <taxon>Frankiaceae</taxon>
        <taxon>Parafrankia</taxon>
    </lineage>
</organism>
<dbReference type="OrthoDB" id="4165317at2"/>
<dbReference type="Proteomes" id="UP000179627">
    <property type="component" value="Unassembled WGS sequence"/>
</dbReference>
<dbReference type="EMBL" id="MBLM01000191">
    <property type="protein sequence ID" value="OHV27344.1"/>
    <property type="molecule type" value="Genomic_DNA"/>
</dbReference>
<dbReference type="AlphaFoldDB" id="A0A1S1Q594"/>
<evidence type="ECO:0000313" key="2">
    <source>
        <dbReference type="Proteomes" id="UP000179627"/>
    </source>
</evidence>
<sequence>MTTPTETPDRIFTSGDLPLLSLPRADGLIICRWLSDPAVMGGWSTGSVDTVLERHRAQVGFELVEPSWLARAAADRVRGPGVDAVVMHAQNGLPGRSALALAFASHLRTVLLRAGQPGHVITAGARPDLTGLPGLVRVPHLVTVTDATGAIADTVVWEVMTEARFDAWLDGAPRPDQHAIEAHLPGLLRLRGLHRAGRLDPRYAAALLDVIGGIAEGTVSTSLIHRFPGVALPLAAATAAA</sequence>
<name>A0A1S1Q594_9ACTN</name>
<gene>
    <name evidence="1" type="ORF">CC117_31400</name>
</gene>
<dbReference type="RefSeq" id="WP_071092435.1">
    <property type="nucleotide sequence ID" value="NZ_MBLM01000191.1"/>
</dbReference>
<accession>A0A1S1Q594</accession>
<keyword evidence="2" id="KW-1185">Reference proteome</keyword>
<comment type="caution">
    <text evidence="1">The sequence shown here is derived from an EMBL/GenBank/DDBJ whole genome shotgun (WGS) entry which is preliminary data.</text>
</comment>
<reference evidence="2" key="1">
    <citation type="submission" date="2016-07" db="EMBL/GenBank/DDBJ databases">
        <title>Sequence Frankia sp. strain CcI1.17.</title>
        <authorList>
            <person name="Ghodhbane-Gtari F."/>
            <person name="Swanson E."/>
            <person name="Gueddou A."/>
            <person name="Morris K."/>
            <person name="Hezbri K."/>
            <person name="Ktari A."/>
            <person name="Nouioui I."/>
            <person name="Abebe-Akele F."/>
            <person name="Simpson S."/>
            <person name="Thomas K."/>
            <person name="Gtari M."/>
            <person name="Tisa L.S."/>
            <person name="Hurst S."/>
        </authorList>
    </citation>
    <scope>NUCLEOTIDE SEQUENCE [LARGE SCALE GENOMIC DNA]</scope>
    <source>
        <strain evidence="2">Cc1.17</strain>
    </source>
</reference>
<protein>
    <submittedName>
        <fullName evidence="1">Uncharacterized protein</fullName>
    </submittedName>
</protein>
<evidence type="ECO:0000313" key="1">
    <source>
        <dbReference type="EMBL" id="OHV27344.1"/>
    </source>
</evidence>
<proteinExistence type="predicted"/>